<dbReference type="PROSITE" id="PS50987">
    <property type="entry name" value="HTH_ARSR_2"/>
    <property type="match status" value="1"/>
</dbReference>
<dbReference type="Pfam" id="PF01022">
    <property type="entry name" value="HTH_5"/>
    <property type="match status" value="1"/>
</dbReference>
<organism evidence="6 7">
    <name type="scientific">Rhizobium lusitanum</name>
    <dbReference type="NCBI Taxonomy" id="293958"/>
    <lineage>
        <taxon>Bacteria</taxon>
        <taxon>Pseudomonadati</taxon>
        <taxon>Pseudomonadota</taxon>
        <taxon>Alphaproteobacteria</taxon>
        <taxon>Hyphomicrobiales</taxon>
        <taxon>Rhizobiaceae</taxon>
        <taxon>Rhizobium/Agrobacterium group</taxon>
        <taxon>Rhizobium</taxon>
    </lineage>
</organism>
<dbReference type="GO" id="GO:0003700">
    <property type="term" value="F:DNA-binding transcription factor activity"/>
    <property type="evidence" value="ECO:0007669"/>
    <property type="project" value="InterPro"/>
</dbReference>
<dbReference type="InterPro" id="IPR001845">
    <property type="entry name" value="HTH_ArsR_DNA-bd_dom"/>
</dbReference>
<keyword evidence="1" id="KW-0805">Transcription regulation</keyword>
<accession>A0A1C3UJ83</accession>
<dbReference type="EMBL" id="FMAF01000002">
    <property type="protein sequence ID" value="SCB15489.1"/>
    <property type="molecule type" value="Genomic_DNA"/>
</dbReference>
<sequence>MSSSPPQGGAAEHNIEEMTGKARSASVSLKALSHETRLVILFMLAKREKTVMELEALLNLPQAVVSQHLARLRLEKLVDTRREGRLIHYAVARSEICTVVNWLQEAFCQSDC</sequence>
<dbReference type="PRINTS" id="PR00778">
    <property type="entry name" value="HTHARSR"/>
</dbReference>
<evidence type="ECO:0000313" key="7">
    <source>
        <dbReference type="Proteomes" id="UP000199205"/>
    </source>
</evidence>
<evidence type="ECO:0000313" key="6">
    <source>
        <dbReference type="EMBL" id="SCB15489.1"/>
    </source>
</evidence>
<dbReference type="InterPro" id="IPR036390">
    <property type="entry name" value="WH_DNA-bd_sf"/>
</dbReference>
<evidence type="ECO:0000256" key="2">
    <source>
        <dbReference type="ARBA" id="ARBA00023125"/>
    </source>
</evidence>
<dbReference type="CDD" id="cd00090">
    <property type="entry name" value="HTH_ARSR"/>
    <property type="match status" value="1"/>
</dbReference>
<evidence type="ECO:0000259" key="5">
    <source>
        <dbReference type="PROSITE" id="PS50987"/>
    </source>
</evidence>
<feature type="region of interest" description="Disordered" evidence="4">
    <location>
        <begin position="1"/>
        <end position="21"/>
    </location>
</feature>
<gene>
    <name evidence="6" type="ORF">GA0061101_102488</name>
</gene>
<keyword evidence="2 6" id="KW-0238">DNA-binding</keyword>
<dbReference type="InterPro" id="IPR011991">
    <property type="entry name" value="ArsR-like_HTH"/>
</dbReference>
<evidence type="ECO:0000256" key="4">
    <source>
        <dbReference type="SAM" id="MobiDB-lite"/>
    </source>
</evidence>
<dbReference type="InterPro" id="IPR036388">
    <property type="entry name" value="WH-like_DNA-bd_sf"/>
</dbReference>
<evidence type="ECO:0000256" key="1">
    <source>
        <dbReference type="ARBA" id="ARBA00023015"/>
    </source>
</evidence>
<evidence type="ECO:0000256" key="3">
    <source>
        <dbReference type="ARBA" id="ARBA00023163"/>
    </source>
</evidence>
<dbReference type="SMART" id="SM00418">
    <property type="entry name" value="HTH_ARSR"/>
    <property type="match status" value="1"/>
</dbReference>
<dbReference type="PANTHER" id="PTHR43132">
    <property type="entry name" value="ARSENICAL RESISTANCE OPERON REPRESSOR ARSR-RELATED"/>
    <property type="match status" value="1"/>
</dbReference>
<dbReference type="AlphaFoldDB" id="A0A1C3UJ83"/>
<reference evidence="6 7" key="1">
    <citation type="submission" date="2016-08" db="EMBL/GenBank/DDBJ databases">
        <authorList>
            <person name="Seilhamer J.J."/>
        </authorList>
    </citation>
    <scope>NUCLEOTIDE SEQUENCE [LARGE SCALE GENOMIC DNA]</scope>
    <source>
        <strain evidence="6 7">P1-7</strain>
    </source>
</reference>
<dbReference type="Gene3D" id="1.10.10.10">
    <property type="entry name" value="Winged helix-like DNA-binding domain superfamily/Winged helix DNA-binding domain"/>
    <property type="match status" value="1"/>
</dbReference>
<keyword evidence="3" id="KW-0804">Transcription</keyword>
<dbReference type="SUPFAM" id="SSF46785">
    <property type="entry name" value="Winged helix' DNA-binding domain"/>
    <property type="match status" value="1"/>
</dbReference>
<feature type="domain" description="HTH arsR-type" evidence="5">
    <location>
        <begin position="17"/>
        <end position="112"/>
    </location>
</feature>
<proteinExistence type="predicted"/>
<protein>
    <submittedName>
        <fullName evidence="6">DNA-binding transcriptional regulator, ArsR family</fullName>
    </submittedName>
</protein>
<dbReference type="OrthoDB" id="194599at2"/>
<dbReference type="NCBIfam" id="NF033788">
    <property type="entry name" value="HTH_metalloreg"/>
    <property type="match status" value="1"/>
</dbReference>
<dbReference type="InterPro" id="IPR051011">
    <property type="entry name" value="Metal_resp_trans_reg"/>
</dbReference>
<name>A0A1C3UJ83_9HYPH</name>
<dbReference type="Proteomes" id="UP000199205">
    <property type="component" value="Unassembled WGS sequence"/>
</dbReference>
<dbReference type="PANTHER" id="PTHR43132:SF2">
    <property type="entry name" value="ARSENICAL RESISTANCE OPERON REPRESSOR ARSR-RELATED"/>
    <property type="match status" value="1"/>
</dbReference>
<dbReference type="GO" id="GO:0003677">
    <property type="term" value="F:DNA binding"/>
    <property type="evidence" value="ECO:0007669"/>
    <property type="project" value="UniProtKB-KW"/>
</dbReference>
<dbReference type="RefSeq" id="WP_092573210.1">
    <property type="nucleotide sequence ID" value="NZ_FMAF01000002.1"/>
</dbReference>